<evidence type="ECO:0000256" key="18">
    <source>
        <dbReference type="RuleBase" id="RU362081"/>
    </source>
</evidence>
<dbReference type="SFLD" id="SFLDS00003">
    <property type="entry name" value="Haloacid_Dehalogenase"/>
    <property type="match status" value="1"/>
</dbReference>
<feature type="transmembrane region" description="Helical" evidence="18">
    <location>
        <begin position="226"/>
        <end position="246"/>
    </location>
</feature>
<evidence type="ECO:0000256" key="9">
    <source>
        <dbReference type="ARBA" id="ARBA00022741"/>
    </source>
</evidence>
<dbReference type="RefSeq" id="WP_094306849.1">
    <property type="nucleotide sequence ID" value="NZ_NOWT01000043.1"/>
</dbReference>
<dbReference type="PRINTS" id="PR00119">
    <property type="entry name" value="CATATPASE"/>
</dbReference>
<evidence type="ECO:0000256" key="6">
    <source>
        <dbReference type="ARBA" id="ARBA00022692"/>
    </source>
</evidence>
<dbReference type="NCBIfam" id="TIGR01525">
    <property type="entry name" value="ATPase-IB_hvy"/>
    <property type="match status" value="1"/>
</dbReference>
<dbReference type="PROSITE" id="PS01047">
    <property type="entry name" value="HMA_1"/>
    <property type="match status" value="2"/>
</dbReference>
<keyword evidence="7 18" id="KW-0479">Metal-binding</keyword>
<dbReference type="FunFam" id="3.30.70.100:FF:000005">
    <property type="entry name" value="Copper-exporting P-type ATPase A"/>
    <property type="match status" value="2"/>
</dbReference>
<evidence type="ECO:0000256" key="15">
    <source>
        <dbReference type="ARBA" id="ARBA00023008"/>
    </source>
</evidence>
<feature type="transmembrane region" description="Helical" evidence="18">
    <location>
        <begin position="754"/>
        <end position="771"/>
    </location>
</feature>
<keyword evidence="4" id="KW-0813">Transport</keyword>
<dbReference type="InterPro" id="IPR023299">
    <property type="entry name" value="ATPase_P-typ_cyto_dom_N"/>
</dbReference>
<keyword evidence="15" id="KW-0186">Copper</keyword>
<dbReference type="InterPro" id="IPR044492">
    <property type="entry name" value="P_typ_ATPase_HD_dom"/>
</dbReference>
<protein>
    <recommendedName>
        <fullName evidence="3">P-type Cu(+) transporter</fullName>
        <ecNumber evidence="3">7.2.2.8</ecNumber>
    </recommendedName>
</protein>
<evidence type="ECO:0000256" key="7">
    <source>
        <dbReference type="ARBA" id="ARBA00022723"/>
    </source>
</evidence>
<dbReference type="InterPro" id="IPR036163">
    <property type="entry name" value="HMA_dom_sf"/>
</dbReference>
<dbReference type="NCBIfam" id="TIGR01511">
    <property type="entry name" value="ATPase-IB1_Cu"/>
    <property type="match status" value="1"/>
</dbReference>
<dbReference type="InterPro" id="IPR001757">
    <property type="entry name" value="P_typ_ATPase"/>
</dbReference>
<evidence type="ECO:0000256" key="5">
    <source>
        <dbReference type="ARBA" id="ARBA00022475"/>
    </source>
</evidence>
<evidence type="ECO:0000313" key="21">
    <source>
        <dbReference type="Proteomes" id="UP000215367"/>
    </source>
</evidence>
<dbReference type="PANTHER" id="PTHR43520">
    <property type="entry name" value="ATP7, ISOFORM B"/>
    <property type="match status" value="1"/>
</dbReference>
<keyword evidence="10" id="KW-0187">Copper transport</keyword>
<dbReference type="InterPro" id="IPR006121">
    <property type="entry name" value="HMA_dom"/>
</dbReference>
<dbReference type="PRINTS" id="PR00943">
    <property type="entry name" value="CUATPASE"/>
</dbReference>
<organism evidence="20 21">
    <name type="scientific">Azospirillum brasilense</name>
    <dbReference type="NCBI Taxonomy" id="192"/>
    <lineage>
        <taxon>Bacteria</taxon>
        <taxon>Pseudomonadati</taxon>
        <taxon>Pseudomonadota</taxon>
        <taxon>Alphaproteobacteria</taxon>
        <taxon>Rhodospirillales</taxon>
        <taxon>Azospirillaceae</taxon>
        <taxon>Azospirillum</taxon>
    </lineage>
</organism>
<evidence type="ECO:0000256" key="14">
    <source>
        <dbReference type="ARBA" id="ARBA00022989"/>
    </source>
</evidence>
<feature type="domain" description="HMA" evidence="19">
    <location>
        <begin position="9"/>
        <end position="74"/>
    </location>
</feature>
<geneLocation type="plasmid" evidence="20">
    <name>unnamed</name>
</geneLocation>
<feature type="transmembrane region" description="Helical" evidence="18">
    <location>
        <begin position="258"/>
        <end position="276"/>
    </location>
</feature>
<dbReference type="InterPro" id="IPR059000">
    <property type="entry name" value="ATPase_P-type_domA"/>
</dbReference>
<accession>A0A235H4Z0</accession>
<evidence type="ECO:0000256" key="11">
    <source>
        <dbReference type="ARBA" id="ARBA00022840"/>
    </source>
</evidence>
<dbReference type="GO" id="GO:0005524">
    <property type="term" value="F:ATP binding"/>
    <property type="evidence" value="ECO:0007669"/>
    <property type="project" value="UniProtKB-UniRule"/>
</dbReference>
<dbReference type="Gene3D" id="3.40.1110.10">
    <property type="entry name" value="Calcium-transporting ATPase, cytoplasmic domain N"/>
    <property type="match status" value="1"/>
</dbReference>
<dbReference type="CDD" id="cd00371">
    <property type="entry name" value="HMA"/>
    <property type="match status" value="2"/>
</dbReference>
<keyword evidence="6 18" id="KW-0812">Transmembrane</keyword>
<dbReference type="EC" id="7.2.2.8" evidence="3"/>
<dbReference type="Gene3D" id="2.70.150.10">
    <property type="entry name" value="Calcium-transporting ATPase, cytoplasmic transduction domain A"/>
    <property type="match status" value="1"/>
</dbReference>
<keyword evidence="16" id="KW-0406">Ion transport</keyword>
<keyword evidence="9 18" id="KW-0547">Nucleotide-binding</keyword>
<evidence type="ECO:0000256" key="2">
    <source>
        <dbReference type="ARBA" id="ARBA00006024"/>
    </source>
</evidence>
<dbReference type="Gene3D" id="3.40.50.1000">
    <property type="entry name" value="HAD superfamily/HAD-like"/>
    <property type="match status" value="1"/>
</dbReference>
<keyword evidence="11 18" id="KW-0067">ATP-binding</keyword>
<dbReference type="SFLD" id="SFLDG00002">
    <property type="entry name" value="C1.7:_P-type_atpase_like"/>
    <property type="match status" value="1"/>
</dbReference>
<comment type="similarity">
    <text evidence="2 18">Belongs to the cation transport ATPase (P-type) (TC 3.A.3) family. Type IB subfamily.</text>
</comment>
<evidence type="ECO:0000256" key="4">
    <source>
        <dbReference type="ARBA" id="ARBA00022448"/>
    </source>
</evidence>
<dbReference type="Proteomes" id="UP000215367">
    <property type="component" value="Unassembled WGS sequence"/>
</dbReference>
<evidence type="ECO:0000256" key="10">
    <source>
        <dbReference type="ARBA" id="ARBA00022796"/>
    </source>
</evidence>
<dbReference type="CDD" id="cd02094">
    <property type="entry name" value="P-type_ATPase_Cu-like"/>
    <property type="match status" value="1"/>
</dbReference>
<dbReference type="InterPro" id="IPR008250">
    <property type="entry name" value="ATPase_P-typ_transduc_dom_A_sf"/>
</dbReference>
<dbReference type="GO" id="GO:0140581">
    <property type="term" value="F:P-type monovalent copper transporter activity"/>
    <property type="evidence" value="ECO:0007669"/>
    <property type="project" value="UniProtKB-EC"/>
</dbReference>
<keyword evidence="5 18" id="KW-1003">Cell membrane</keyword>
<keyword evidence="14 18" id="KW-1133">Transmembrane helix</keyword>
<dbReference type="Pfam" id="PF00403">
    <property type="entry name" value="HMA"/>
    <property type="match status" value="2"/>
</dbReference>
<evidence type="ECO:0000259" key="19">
    <source>
        <dbReference type="PROSITE" id="PS50846"/>
    </source>
</evidence>
<dbReference type="FunFam" id="2.70.150.10:FF:000020">
    <property type="entry name" value="Copper-exporting P-type ATPase A"/>
    <property type="match status" value="1"/>
</dbReference>
<feature type="transmembrane region" description="Helical" evidence="18">
    <location>
        <begin position="195"/>
        <end position="214"/>
    </location>
</feature>
<dbReference type="GO" id="GO:0043682">
    <property type="term" value="F:P-type divalent copper transporter activity"/>
    <property type="evidence" value="ECO:0007669"/>
    <property type="project" value="TreeGrafter"/>
</dbReference>
<dbReference type="PROSITE" id="PS00154">
    <property type="entry name" value="ATPASE_E1_E2"/>
    <property type="match status" value="1"/>
</dbReference>
<dbReference type="PROSITE" id="PS50846">
    <property type="entry name" value="HMA_2"/>
    <property type="match status" value="2"/>
</dbReference>
<name>A0A235H4Z0_AZOBR</name>
<dbReference type="InterPro" id="IPR023214">
    <property type="entry name" value="HAD_sf"/>
</dbReference>
<feature type="transmembrane region" description="Helical" evidence="18">
    <location>
        <begin position="168"/>
        <end position="189"/>
    </location>
</feature>
<feature type="transmembrane region" description="Helical" evidence="18">
    <location>
        <begin position="777"/>
        <end position="797"/>
    </location>
</feature>
<dbReference type="SUPFAM" id="SSF55008">
    <property type="entry name" value="HMA, heavy metal-associated domain"/>
    <property type="match status" value="2"/>
</dbReference>
<dbReference type="EMBL" id="NOWT01000043">
    <property type="protein sequence ID" value="OYD80871.1"/>
    <property type="molecule type" value="Genomic_DNA"/>
</dbReference>
<proteinExistence type="inferred from homology"/>
<keyword evidence="17 18" id="KW-0472">Membrane</keyword>
<keyword evidence="8" id="KW-0677">Repeat</keyword>
<dbReference type="SUPFAM" id="SSF81653">
    <property type="entry name" value="Calcium ATPase, transduction domain A"/>
    <property type="match status" value="1"/>
</dbReference>
<feature type="domain" description="HMA" evidence="19">
    <location>
        <begin position="76"/>
        <end position="142"/>
    </location>
</feature>
<keyword evidence="12" id="KW-0460">Magnesium</keyword>
<dbReference type="InterPro" id="IPR036412">
    <property type="entry name" value="HAD-like_sf"/>
</dbReference>
<dbReference type="InterPro" id="IPR023298">
    <property type="entry name" value="ATPase_P-typ_TM_dom_sf"/>
</dbReference>
<dbReference type="NCBIfam" id="TIGR01494">
    <property type="entry name" value="ATPase_P-type"/>
    <property type="match status" value="1"/>
</dbReference>
<dbReference type="Pfam" id="PF00122">
    <property type="entry name" value="E1-E2_ATPase"/>
    <property type="match status" value="1"/>
</dbReference>
<dbReference type="Gene3D" id="3.30.70.100">
    <property type="match status" value="2"/>
</dbReference>
<evidence type="ECO:0000256" key="13">
    <source>
        <dbReference type="ARBA" id="ARBA00022967"/>
    </source>
</evidence>
<dbReference type="SUPFAM" id="SSF81665">
    <property type="entry name" value="Calcium ATPase, transmembrane domain M"/>
    <property type="match status" value="1"/>
</dbReference>
<evidence type="ECO:0000313" key="20">
    <source>
        <dbReference type="EMBL" id="OYD80871.1"/>
    </source>
</evidence>
<sequence length="802" mass="82971">MRTPAMNTTDFDIGISGMTCASCVGRVEKALLRLPGVTNVSVNLATERARVAFAGDPDPRAVAEAIENVGFEPQKQEFDLTVGGMTCASCVARVEKALLRVPGVESAAVNLATERAHVTAYAGTVDAGRLAEAVEMTGFTAAPVADDDSAVAAEDPAQDRNRRDLHHVLIAAALSAPLVLGMAGDLLGLNLMLPAWVQFLLATPVQFWLGWRFYRAGFMAARAGSGNMDLLVALGTSAAWGLSVYMMLTAHPGHTPHLYFEASAVLITFVLLGKWLEARAKGRTAAAIRALMRLRPDTARVRRDGMEIELPIAQVRVGDRVAVRPGERIPVDGRVAEGAGSVDESMLTGESLPVEKASGSRVTGGSINVDGLLLVETVAVGAETMLAKIVRMVEGAQASKAPIQRLVDKVAAVFVPVVLGIAAVTLAGWWIGTGNVETAIITAVSVLVIACPCALGLATPTAIMVGTGAAARHGILIKDAEALERAHAITAVAFDKTGTLTEGKPRVTDLVPADGFDDVELLRLAAALQTGSEHPLARAVRDRAAERGVAAVTPEGFKALAGRGVSATVEGRALLLGSKRLVTESGLSDAALEARAAALESAGRTVSWLAETVPERRVLGLVAFGDTVKESARAAVRSLKAQGVETVMVTGDGAGAARAVAADLGIDRVFAEVLPDGKADVVATLKAEGKVVGMVGDGINDAPALAAADVGIAMATGTDVAMHTAGVTLMRGDPALVAGSIDVSRRTYSKIRQGLFWAFIYNLVGIPLAASGLLSPVLAGAAMALSSVSVVLNALSLRGWKP</sequence>
<dbReference type="SFLD" id="SFLDF00027">
    <property type="entry name" value="p-type_atpase"/>
    <property type="match status" value="1"/>
</dbReference>
<keyword evidence="13" id="KW-1278">Translocase</keyword>
<dbReference type="InterPro" id="IPR017969">
    <property type="entry name" value="Heavy-metal-associated_CS"/>
</dbReference>
<dbReference type="GO" id="GO:0005507">
    <property type="term" value="F:copper ion binding"/>
    <property type="evidence" value="ECO:0007669"/>
    <property type="project" value="InterPro"/>
</dbReference>
<dbReference type="SUPFAM" id="SSF56784">
    <property type="entry name" value="HAD-like"/>
    <property type="match status" value="1"/>
</dbReference>
<keyword evidence="20" id="KW-0614">Plasmid</keyword>
<dbReference type="InterPro" id="IPR018303">
    <property type="entry name" value="ATPase_P-typ_P_site"/>
</dbReference>
<evidence type="ECO:0000256" key="12">
    <source>
        <dbReference type="ARBA" id="ARBA00022842"/>
    </source>
</evidence>
<dbReference type="GO" id="GO:0060003">
    <property type="term" value="P:copper ion export"/>
    <property type="evidence" value="ECO:0007669"/>
    <property type="project" value="UniProtKB-ARBA"/>
</dbReference>
<gene>
    <name evidence="20" type="ORF">CHT98_29015</name>
</gene>
<feature type="transmembrane region" description="Helical" evidence="18">
    <location>
        <begin position="410"/>
        <end position="432"/>
    </location>
</feature>
<dbReference type="NCBIfam" id="TIGR00003">
    <property type="entry name" value="copper ion binding protein"/>
    <property type="match status" value="2"/>
</dbReference>
<comment type="caution">
    <text evidence="20">The sequence shown here is derived from an EMBL/GenBank/DDBJ whole genome shotgun (WGS) entry which is preliminary data.</text>
</comment>
<dbReference type="GO" id="GO:0016887">
    <property type="term" value="F:ATP hydrolysis activity"/>
    <property type="evidence" value="ECO:0007669"/>
    <property type="project" value="InterPro"/>
</dbReference>
<dbReference type="InterPro" id="IPR027256">
    <property type="entry name" value="P-typ_ATPase_IB"/>
</dbReference>
<feature type="transmembrane region" description="Helical" evidence="18">
    <location>
        <begin position="438"/>
        <end position="458"/>
    </location>
</feature>
<dbReference type="GO" id="GO:0055070">
    <property type="term" value="P:copper ion homeostasis"/>
    <property type="evidence" value="ECO:0007669"/>
    <property type="project" value="TreeGrafter"/>
</dbReference>
<dbReference type="Pfam" id="PF00702">
    <property type="entry name" value="Hydrolase"/>
    <property type="match status" value="1"/>
</dbReference>
<dbReference type="GO" id="GO:0005886">
    <property type="term" value="C:plasma membrane"/>
    <property type="evidence" value="ECO:0007669"/>
    <property type="project" value="UniProtKB-SubCell"/>
</dbReference>
<comment type="subcellular location">
    <subcellularLocation>
        <location evidence="1">Cell membrane</location>
        <topology evidence="1">Multi-pass membrane protein</topology>
    </subcellularLocation>
</comment>
<evidence type="ECO:0000256" key="3">
    <source>
        <dbReference type="ARBA" id="ARBA00012517"/>
    </source>
</evidence>
<reference evidence="20 21" key="1">
    <citation type="submission" date="2017-07" db="EMBL/GenBank/DDBJ databases">
        <title>Whole genome sequence of Azospirillum brasilense 2A1, a potential biofertilizer strain.</title>
        <authorList>
            <person name="Fontana C.A."/>
            <person name="Toffoli L.M."/>
            <person name="Salazar S.M."/>
            <person name="Puglisi E."/>
            <person name="Pedraza R."/>
            <person name="Bassi D."/>
            <person name="Cocconcelli P.S."/>
        </authorList>
    </citation>
    <scope>NUCLEOTIDE SEQUENCE [LARGE SCALE GENOMIC DNA]</scope>
    <source>
        <strain evidence="20 21">2A1</strain>
        <plasmid evidence="20">unnamed</plasmid>
    </source>
</reference>
<evidence type="ECO:0000256" key="1">
    <source>
        <dbReference type="ARBA" id="ARBA00004651"/>
    </source>
</evidence>
<evidence type="ECO:0000256" key="16">
    <source>
        <dbReference type="ARBA" id="ARBA00023065"/>
    </source>
</evidence>
<dbReference type="PANTHER" id="PTHR43520:SF8">
    <property type="entry name" value="P-TYPE CU(+) TRANSPORTER"/>
    <property type="match status" value="1"/>
</dbReference>
<dbReference type="AlphaFoldDB" id="A0A235H4Z0"/>
<evidence type="ECO:0000256" key="8">
    <source>
        <dbReference type="ARBA" id="ARBA00022737"/>
    </source>
</evidence>
<dbReference type="InterPro" id="IPR006122">
    <property type="entry name" value="HMA_Cu_ion-bd"/>
</dbReference>
<evidence type="ECO:0000256" key="17">
    <source>
        <dbReference type="ARBA" id="ARBA00023136"/>
    </source>
</evidence>